<evidence type="ECO:0000256" key="4">
    <source>
        <dbReference type="ARBA" id="ARBA00022695"/>
    </source>
</evidence>
<comment type="catalytic activity">
    <reaction evidence="8">
        <text>DNA(n) + a 2'-deoxyribonucleoside 5'-triphosphate = DNA(n+1) + diphosphate</text>
        <dbReference type="Rhea" id="RHEA:22508"/>
        <dbReference type="Rhea" id="RHEA-COMP:17339"/>
        <dbReference type="Rhea" id="RHEA-COMP:17340"/>
        <dbReference type="ChEBI" id="CHEBI:33019"/>
        <dbReference type="ChEBI" id="CHEBI:61560"/>
        <dbReference type="ChEBI" id="CHEBI:173112"/>
        <dbReference type="EC" id="2.7.7.7"/>
    </reaction>
</comment>
<dbReference type="GO" id="GO:0003677">
    <property type="term" value="F:DNA binding"/>
    <property type="evidence" value="ECO:0007669"/>
    <property type="project" value="UniProtKB-KW"/>
</dbReference>
<sequence length="416" mass="48375">MSTIERKAHCLIKGKTLSIPRHVIIFDTETSSTDLPNGEKLHELKLGWVVYVRSAYGRHLEQEKWQFFTKPSEFWSFVESVITPKQRLWIIARNMSFDFTIVKGWKFLRKAGYKLKFFHNAGLTTIITVQNSNSSICFIDSLNWFRESLAKTGERIGIPKLKIDFETCTFSFLSTYCKRDVEIELANYKLFVKFLHGNHISRLTYTIGSTAMAAYLLSHYHKTIYIHNNKEAIELERASYRGGRVECFQLGELKNGTHYIVDVNSLYPYVMRNNLFPCKYKEISHKITPNTLRSCLKDYSVIAKVLINTPQPAYAVKRERTIFPTGKFWVVLTTPELKFALDNNHILKIDWGVIYHQAPLFKTYVDKFYSLRQEFKSTGVAEYVEICKLLLNSLYGKFGQKADIWEKIGVCPNEPD</sequence>
<keyword evidence="4" id="KW-0548">Nucleotidyltransferase</keyword>
<feature type="non-terminal residue" evidence="10">
    <location>
        <position position="416"/>
    </location>
</feature>
<evidence type="ECO:0000256" key="5">
    <source>
        <dbReference type="ARBA" id="ARBA00022705"/>
    </source>
</evidence>
<evidence type="ECO:0000256" key="7">
    <source>
        <dbReference type="ARBA" id="ARBA00023125"/>
    </source>
</evidence>
<feature type="domain" description="DNA-directed DNA polymerase family B mitochondria/virus" evidence="9">
    <location>
        <begin position="175"/>
        <end position="403"/>
    </location>
</feature>
<organism evidence="10">
    <name type="scientific">marine sediment metagenome</name>
    <dbReference type="NCBI Taxonomy" id="412755"/>
    <lineage>
        <taxon>unclassified sequences</taxon>
        <taxon>metagenomes</taxon>
        <taxon>ecological metagenomes</taxon>
    </lineage>
</organism>
<dbReference type="GO" id="GO:0003887">
    <property type="term" value="F:DNA-directed DNA polymerase activity"/>
    <property type="evidence" value="ECO:0007669"/>
    <property type="project" value="UniProtKB-KW"/>
</dbReference>
<dbReference type="Gene3D" id="3.30.420.10">
    <property type="entry name" value="Ribonuclease H-like superfamily/Ribonuclease H"/>
    <property type="match status" value="1"/>
</dbReference>
<dbReference type="Pfam" id="PF03175">
    <property type="entry name" value="DNA_pol_B_2"/>
    <property type="match status" value="1"/>
</dbReference>
<evidence type="ECO:0000256" key="1">
    <source>
        <dbReference type="ARBA" id="ARBA00005755"/>
    </source>
</evidence>
<keyword evidence="7" id="KW-0238">DNA-binding</keyword>
<dbReference type="SUPFAM" id="SSF56672">
    <property type="entry name" value="DNA/RNA polymerases"/>
    <property type="match status" value="1"/>
</dbReference>
<evidence type="ECO:0000313" key="10">
    <source>
        <dbReference type="EMBL" id="KKK96215.1"/>
    </source>
</evidence>
<dbReference type="InterPro" id="IPR043502">
    <property type="entry name" value="DNA/RNA_pol_sf"/>
</dbReference>
<dbReference type="EMBL" id="LAZR01046577">
    <property type="protein sequence ID" value="KKK96215.1"/>
    <property type="molecule type" value="Genomic_DNA"/>
</dbReference>
<dbReference type="AlphaFoldDB" id="A0A0F9AD60"/>
<dbReference type="Gene3D" id="1.10.287.690">
    <property type="entry name" value="Helix hairpin bin"/>
    <property type="match status" value="1"/>
</dbReference>
<proteinExistence type="inferred from homology"/>
<dbReference type="Gene3D" id="3.90.1600.10">
    <property type="entry name" value="Palm domain of DNA polymerase"/>
    <property type="match status" value="1"/>
</dbReference>
<dbReference type="SUPFAM" id="SSF53098">
    <property type="entry name" value="Ribonuclease H-like"/>
    <property type="match status" value="1"/>
</dbReference>
<evidence type="ECO:0000256" key="6">
    <source>
        <dbReference type="ARBA" id="ARBA00022932"/>
    </source>
</evidence>
<dbReference type="EC" id="2.7.7.7" evidence="2"/>
<dbReference type="InterPro" id="IPR004868">
    <property type="entry name" value="DNA-dir_DNA_pol_B_mt/vir"/>
</dbReference>
<keyword evidence="3" id="KW-0808">Transferase</keyword>
<reference evidence="10" key="1">
    <citation type="journal article" date="2015" name="Nature">
        <title>Complex archaea that bridge the gap between prokaryotes and eukaryotes.</title>
        <authorList>
            <person name="Spang A."/>
            <person name="Saw J.H."/>
            <person name="Jorgensen S.L."/>
            <person name="Zaremba-Niedzwiedzka K."/>
            <person name="Martijn J."/>
            <person name="Lind A.E."/>
            <person name="van Eijk R."/>
            <person name="Schleper C."/>
            <person name="Guy L."/>
            <person name="Ettema T.J."/>
        </authorList>
    </citation>
    <scope>NUCLEOTIDE SEQUENCE</scope>
</reference>
<evidence type="ECO:0000256" key="8">
    <source>
        <dbReference type="ARBA" id="ARBA00049244"/>
    </source>
</evidence>
<accession>A0A0F9AD60</accession>
<dbReference type="GO" id="GO:0000166">
    <property type="term" value="F:nucleotide binding"/>
    <property type="evidence" value="ECO:0007669"/>
    <property type="project" value="InterPro"/>
</dbReference>
<protein>
    <recommendedName>
        <fullName evidence="2">DNA-directed DNA polymerase</fullName>
        <ecNumber evidence="2">2.7.7.7</ecNumber>
    </recommendedName>
</protein>
<comment type="similarity">
    <text evidence="1">Belongs to the DNA polymerase type-B family.</text>
</comment>
<evidence type="ECO:0000256" key="2">
    <source>
        <dbReference type="ARBA" id="ARBA00012417"/>
    </source>
</evidence>
<evidence type="ECO:0000259" key="9">
    <source>
        <dbReference type="Pfam" id="PF03175"/>
    </source>
</evidence>
<gene>
    <name evidence="10" type="ORF">LCGC14_2664980</name>
</gene>
<name>A0A0F9AD60_9ZZZZ</name>
<dbReference type="GO" id="GO:0006260">
    <property type="term" value="P:DNA replication"/>
    <property type="evidence" value="ECO:0007669"/>
    <property type="project" value="UniProtKB-KW"/>
</dbReference>
<evidence type="ECO:0000256" key="3">
    <source>
        <dbReference type="ARBA" id="ARBA00022679"/>
    </source>
</evidence>
<dbReference type="InterPro" id="IPR036397">
    <property type="entry name" value="RNaseH_sf"/>
</dbReference>
<keyword evidence="5" id="KW-0235">DNA replication</keyword>
<keyword evidence="6" id="KW-0239">DNA-directed DNA polymerase</keyword>
<comment type="caution">
    <text evidence="10">The sequence shown here is derived from an EMBL/GenBank/DDBJ whole genome shotgun (WGS) entry which is preliminary data.</text>
</comment>
<dbReference type="InterPro" id="IPR023211">
    <property type="entry name" value="DNA_pol_palm_dom_sf"/>
</dbReference>
<dbReference type="InterPro" id="IPR012337">
    <property type="entry name" value="RNaseH-like_sf"/>
</dbReference>